<name>S0F5K5_9BACT</name>
<accession>S0F5K5</accession>
<evidence type="ECO:0000313" key="2">
    <source>
        <dbReference type="Proteomes" id="UP000014073"/>
    </source>
</evidence>
<dbReference type="EMBL" id="ACBW01000046">
    <property type="protein sequence ID" value="EEF75200.1"/>
    <property type="molecule type" value="Genomic_DNA"/>
</dbReference>
<keyword evidence="2" id="KW-1185">Reference proteome</keyword>
<comment type="caution">
    <text evidence="1">The sequence shown here is derived from an EMBL/GenBank/DDBJ whole genome shotgun (WGS) entry which is preliminary data.</text>
</comment>
<proteinExistence type="predicted"/>
<organism evidence="1 2">
    <name type="scientific">Phocaeicola coprophilus DSM 18228 = JCM 13818</name>
    <dbReference type="NCBI Taxonomy" id="547042"/>
    <lineage>
        <taxon>Bacteria</taxon>
        <taxon>Pseudomonadati</taxon>
        <taxon>Bacteroidota</taxon>
        <taxon>Bacteroidia</taxon>
        <taxon>Bacteroidales</taxon>
        <taxon>Bacteroidaceae</taxon>
        <taxon>Phocaeicola</taxon>
    </lineage>
</organism>
<dbReference type="Proteomes" id="UP000014073">
    <property type="component" value="Unassembled WGS sequence"/>
</dbReference>
<evidence type="ECO:0000313" key="1">
    <source>
        <dbReference type="EMBL" id="EEF75200.1"/>
    </source>
</evidence>
<sequence>MLTGQCAYQYAPVGVGCHQQPDTHCIAGHSCHAEVSGGRKGGKGYEKKQPEQVVEFETHLYEEGVDQSLSADRQQQIGFDLLRRSGEEKTDQKVNQEEEDQDAVECVIGFHAGDILLKSKGQRNPDQNEVRCPECCKQINQELGKAVPVVHGVPLCCKFLVSSYFGQ</sequence>
<dbReference type="HOGENOM" id="CLU_1591282_0_0_10"/>
<reference evidence="1 2" key="1">
    <citation type="submission" date="2008-12" db="EMBL/GenBank/DDBJ databases">
        <authorList>
            <person name="Fulton L."/>
            <person name="Clifton S."/>
            <person name="Fulton B."/>
            <person name="Xu J."/>
            <person name="Minx P."/>
            <person name="Pepin K.H."/>
            <person name="Johnson M."/>
            <person name="Bhonagiri V."/>
            <person name="Nash W.E."/>
            <person name="Mardis E.R."/>
            <person name="Wilson R.K."/>
        </authorList>
    </citation>
    <scope>NUCLEOTIDE SEQUENCE [LARGE SCALE GENOMIC DNA]</scope>
    <source>
        <strain evidence="1 2">DSM 18228</strain>
    </source>
</reference>
<dbReference type="AlphaFoldDB" id="S0F5K5"/>
<protein>
    <submittedName>
        <fullName evidence="1">Uncharacterized protein</fullName>
    </submittedName>
</protein>
<dbReference type="STRING" id="547042.BACCOPRO_00683"/>
<gene>
    <name evidence="1" type="ORF">BACCOPRO_00683</name>
</gene>